<feature type="transmembrane region" description="Helical" evidence="1">
    <location>
        <begin position="29"/>
        <end position="45"/>
    </location>
</feature>
<evidence type="ECO:0000313" key="3">
    <source>
        <dbReference type="Proteomes" id="UP000245368"/>
    </source>
</evidence>
<dbReference type="KEGG" id="dez:DKM44_13410"/>
<accession>A0A2Z3JU67</accession>
<protein>
    <submittedName>
        <fullName evidence="2">Uncharacterized protein</fullName>
    </submittedName>
</protein>
<dbReference type="EMBL" id="CP029494">
    <property type="protein sequence ID" value="AWN24104.1"/>
    <property type="molecule type" value="Genomic_DNA"/>
</dbReference>
<feature type="transmembrane region" description="Helical" evidence="1">
    <location>
        <begin position="52"/>
        <end position="72"/>
    </location>
</feature>
<keyword evidence="1" id="KW-0472">Membrane</keyword>
<dbReference type="Proteomes" id="UP000245368">
    <property type="component" value="Chromosome"/>
</dbReference>
<keyword evidence="1" id="KW-1133">Transmembrane helix</keyword>
<dbReference type="AlphaFoldDB" id="A0A2Z3JU67"/>
<dbReference type="RefSeq" id="WP_109827830.1">
    <property type="nucleotide sequence ID" value="NZ_CP029494.1"/>
</dbReference>
<keyword evidence="1" id="KW-0812">Transmembrane</keyword>
<reference evidence="2 3" key="1">
    <citation type="submission" date="2018-05" db="EMBL/GenBank/DDBJ databases">
        <title>Complete Genome Sequence of Deinococcus sp. strain 17bor-2.</title>
        <authorList>
            <person name="Srinivasan S."/>
        </authorList>
    </citation>
    <scope>NUCLEOTIDE SEQUENCE [LARGE SCALE GENOMIC DNA]</scope>
    <source>
        <strain evidence="2 3">17bor-2</strain>
    </source>
</reference>
<gene>
    <name evidence="2" type="ORF">DKM44_13410</name>
</gene>
<evidence type="ECO:0000256" key="1">
    <source>
        <dbReference type="SAM" id="Phobius"/>
    </source>
</evidence>
<name>A0A2Z3JU67_9DEIO</name>
<evidence type="ECO:0000313" key="2">
    <source>
        <dbReference type="EMBL" id="AWN24104.1"/>
    </source>
</evidence>
<organism evidence="2 3">
    <name type="scientific">Deinococcus irradiatisoli</name>
    <dbReference type="NCBI Taxonomy" id="2202254"/>
    <lineage>
        <taxon>Bacteria</taxon>
        <taxon>Thermotogati</taxon>
        <taxon>Deinococcota</taxon>
        <taxon>Deinococci</taxon>
        <taxon>Deinococcales</taxon>
        <taxon>Deinococcaceae</taxon>
        <taxon>Deinococcus</taxon>
    </lineage>
</organism>
<proteinExistence type="predicted"/>
<sequence>MNTLSVVFGILAALGLALGLLPLLGWINWFVTLPLGIVGLVLGALSRQRGGLTLCAVVLGLAAVRLLLGGGIL</sequence>
<keyword evidence="3" id="KW-1185">Reference proteome</keyword>